<dbReference type="PROSITE" id="PS51340">
    <property type="entry name" value="MOSC"/>
    <property type="match status" value="1"/>
</dbReference>
<dbReference type="SUPFAM" id="SSF50800">
    <property type="entry name" value="PK beta-barrel domain-like"/>
    <property type="match status" value="1"/>
</dbReference>
<sequence length="270" mass="30001">MTKISVQQLLIYPVKGLSSHKCDHVYLKVGHGIPGDRAFALMYKQNATDTSLTTVSWMKKQNFAMQNDWPGLAALHCFYDPDTGTFTVKHKGVELLVADTTTSKGRDLISAFFTGYLAGIYPSQAARHPNRAPLQLVGEFDKTRYPDREAVHISLVSQATIDNLSQLAGQPIDVRRFRPNIVVEGVPAWGEFDWVGKEIQLGTAKIVVTVRINRCLNIDVHPETGERDMRLLSLLQEQFQHTQTGVLAQVISSGSVAIGEELMIMPDVKL</sequence>
<dbReference type="AlphaFoldDB" id="A0A1U7H5G5"/>
<dbReference type="RefSeq" id="WP_073554828.1">
    <property type="nucleotide sequence ID" value="NZ_MRCA01000001.1"/>
</dbReference>
<dbReference type="InterPro" id="IPR052716">
    <property type="entry name" value="MOSC_domain"/>
</dbReference>
<protein>
    <submittedName>
        <fullName evidence="2">MOSC domain-containing protein</fullName>
    </submittedName>
</protein>
<feature type="domain" description="MOSC" evidence="1">
    <location>
        <begin position="124"/>
        <end position="265"/>
    </location>
</feature>
<dbReference type="GO" id="GO:0030151">
    <property type="term" value="F:molybdenum ion binding"/>
    <property type="evidence" value="ECO:0007669"/>
    <property type="project" value="InterPro"/>
</dbReference>
<dbReference type="PANTHER" id="PTHR36930">
    <property type="entry name" value="METAL-SULFUR CLUSTER BIOSYNTHESIS PROTEINS YUAD-RELATED"/>
    <property type="match status" value="1"/>
</dbReference>
<dbReference type="EMBL" id="MRCA01000001">
    <property type="protein sequence ID" value="OKH16543.1"/>
    <property type="molecule type" value="Genomic_DNA"/>
</dbReference>
<dbReference type="InterPro" id="IPR011037">
    <property type="entry name" value="Pyrv_Knase-like_insert_dom_sf"/>
</dbReference>
<dbReference type="GO" id="GO:0003824">
    <property type="term" value="F:catalytic activity"/>
    <property type="evidence" value="ECO:0007669"/>
    <property type="project" value="InterPro"/>
</dbReference>
<proteinExistence type="predicted"/>
<dbReference type="Proteomes" id="UP000186391">
    <property type="component" value="Unassembled WGS sequence"/>
</dbReference>
<dbReference type="PANTHER" id="PTHR36930:SF1">
    <property type="entry name" value="MOSC DOMAIN-CONTAINING PROTEIN"/>
    <property type="match status" value="1"/>
</dbReference>
<reference evidence="2 3" key="1">
    <citation type="submission" date="2016-11" db="EMBL/GenBank/DDBJ databases">
        <title>Draft Genome Sequences of Nine Cyanobacterial Strains from Diverse Habitats.</title>
        <authorList>
            <person name="Zhu T."/>
            <person name="Hou S."/>
            <person name="Lu X."/>
            <person name="Hess W.R."/>
        </authorList>
    </citation>
    <scope>NUCLEOTIDE SEQUENCE [LARGE SCALE GENOMIC DNA]</scope>
    <source>
        <strain evidence="2 3">NIES-592</strain>
    </source>
</reference>
<evidence type="ECO:0000313" key="3">
    <source>
        <dbReference type="Proteomes" id="UP000186391"/>
    </source>
</evidence>
<name>A0A1U7H5G5_9CYAN</name>
<dbReference type="OrthoDB" id="581532at2"/>
<evidence type="ECO:0000259" key="1">
    <source>
        <dbReference type="PROSITE" id="PS51340"/>
    </source>
</evidence>
<gene>
    <name evidence="2" type="ORF">NIES592_02600</name>
</gene>
<dbReference type="Gene3D" id="2.40.33.20">
    <property type="entry name" value="PK beta-barrel domain-like"/>
    <property type="match status" value="1"/>
</dbReference>
<keyword evidence="3" id="KW-1185">Reference proteome</keyword>
<evidence type="ECO:0000313" key="2">
    <source>
        <dbReference type="EMBL" id="OKH16543.1"/>
    </source>
</evidence>
<dbReference type="GO" id="GO:0030170">
    <property type="term" value="F:pyridoxal phosphate binding"/>
    <property type="evidence" value="ECO:0007669"/>
    <property type="project" value="InterPro"/>
</dbReference>
<organism evidence="2 3">
    <name type="scientific">Fischerella major NIES-592</name>
    <dbReference type="NCBI Taxonomy" id="210994"/>
    <lineage>
        <taxon>Bacteria</taxon>
        <taxon>Bacillati</taxon>
        <taxon>Cyanobacteriota</taxon>
        <taxon>Cyanophyceae</taxon>
        <taxon>Nostocales</taxon>
        <taxon>Hapalosiphonaceae</taxon>
        <taxon>Fischerella</taxon>
    </lineage>
</organism>
<accession>A0A1U7H5G5</accession>
<dbReference type="Pfam" id="PF03473">
    <property type="entry name" value="MOSC"/>
    <property type="match status" value="1"/>
</dbReference>
<dbReference type="InterPro" id="IPR005302">
    <property type="entry name" value="MoCF_Sase_C"/>
</dbReference>
<comment type="caution">
    <text evidence="2">The sequence shown here is derived from an EMBL/GenBank/DDBJ whole genome shotgun (WGS) entry which is preliminary data.</text>
</comment>